<evidence type="ECO:0000256" key="1">
    <source>
        <dbReference type="ARBA" id="ARBA00004162"/>
    </source>
</evidence>
<dbReference type="InterPro" id="IPR036737">
    <property type="entry name" value="OmpA-like_sf"/>
</dbReference>
<dbReference type="Pfam" id="PF00691">
    <property type="entry name" value="OmpA"/>
    <property type="match status" value="1"/>
</dbReference>
<evidence type="ECO:0000256" key="2">
    <source>
        <dbReference type="ARBA" id="ARBA00008914"/>
    </source>
</evidence>
<evidence type="ECO:0000256" key="5">
    <source>
        <dbReference type="ARBA" id="ARBA00022989"/>
    </source>
</evidence>
<keyword evidence="3" id="KW-1003">Cell membrane</keyword>
<evidence type="ECO:0000259" key="8">
    <source>
        <dbReference type="PROSITE" id="PS51123"/>
    </source>
</evidence>
<dbReference type="CDD" id="cd07185">
    <property type="entry name" value="OmpA_C-like"/>
    <property type="match status" value="1"/>
</dbReference>
<evidence type="ECO:0000256" key="3">
    <source>
        <dbReference type="ARBA" id="ARBA00022475"/>
    </source>
</evidence>
<dbReference type="InterPro" id="IPR006665">
    <property type="entry name" value="OmpA-like"/>
</dbReference>
<dbReference type="Gene3D" id="3.30.1330.60">
    <property type="entry name" value="OmpA-like domain"/>
    <property type="match status" value="1"/>
</dbReference>
<proteinExistence type="inferred from homology"/>
<evidence type="ECO:0000256" key="6">
    <source>
        <dbReference type="ARBA" id="ARBA00023136"/>
    </source>
</evidence>
<sequence length="250" mass="27142">MRRSARSFSPQSAPHSSRWLSSYANFTTILVALFAFLMVNAELDSARIGALSDTVQAVLGTIEPPDQSLHEPESVVSGLRAPSSPDIELNVASEALVDTESDTLLQGIADTMVHAFANHRGADTPSVISSPEWVMVLLASDSLFQPGDINLRAQGEDVLYVIARALRDEVVVINVGAHTDDQIASAEASWQLSSRRAASVARFMQRDGIAPQRIVAQGYGGFQPLRPNDTAEHRAANRRIEILISRPWSD</sequence>
<dbReference type="InterPro" id="IPR050330">
    <property type="entry name" value="Bact_OuterMem_StrucFunc"/>
</dbReference>
<reference evidence="9" key="1">
    <citation type="submission" date="2022-07" db="EMBL/GenBank/DDBJ databases">
        <title>Complete genome sequence of Salinispirillum sp. LH10-3-1 capable of multiple carbohydrate inversion isolated from a soda lake.</title>
        <authorList>
            <person name="Liu J."/>
            <person name="Zhai Y."/>
            <person name="Zhang H."/>
            <person name="Yang H."/>
            <person name="Qu J."/>
            <person name="Li J."/>
        </authorList>
    </citation>
    <scope>NUCLEOTIDE SEQUENCE</scope>
    <source>
        <strain evidence="9">LH 10-3-1</strain>
    </source>
</reference>
<dbReference type="PANTHER" id="PTHR30329:SF21">
    <property type="entry name" value="LIPOPROTEIN YIAD-RELATED"/>
    <property type="match status" value="1"/>
</dbReference>
<evidence type="ECO:0000256" key="4">
    <source>
        <dbReference type="ARBA" id="ARBA00022692"/>
    </source>
</evidence>
<dbReference type="SUPFAM" id="SSF103088">
    <property type="entry name" value="OmpA-like"/>
    <property type="match status" value="1"/>
</dbReference>
<dbReference type="PANTHER" id="PTHR30329">
    <property type="entry name" value="STATOR ELEMENT OF FLAGELLAR MOTOR COMPLEX"/>
    <property type="match status" value="1"/>
</dbReference>
<evidence type="ECO:0000313" key="9">
    <source>
        <dbReference type="EMBL" id="WLD57002.1"/>
    </source>
</evidence>
<dbReference type="PROSITE" id="PS51123">
    <property type="entry name" value="OMPA_2"/>
    <property type="match status" value="1"/>
</dbReference>
<protein>
    <submittedName>
        <fullName evidence="9">OmpA family protein</fullName>
    </submittedName>
</protein>
<dbReference type="AlphaFoldDB" id="A0AB38YCH9"/>
<comment type="subcellular location">
    <subcellularLocation>
        <location evidence="1">Cell membrane</location>
        <topology evidence="1">Single-pass membrane protein</topology>
    </subcellularLocation>
</comment>
<keyword evidence="6 7" id="KW-0472">Membrane</keyword>
<feature type="domain" description="OmpA-like" evidence="8">
    <location>
        <begin position="131"/>
        <end position="248"/>
    </location>
</feature>
<dbReference type="GO" id="GO:0005886">
    <property type="term" value="C:plasma membrane"/>
    <property type="evidence" value="ECO:0007669"/>
    <property type="project" value="UniProtKB-SubCell"/>
</dbReference>
<evidence type="ECO:0000256" key="7">
    <source>
        <dbReference type="PROSITE-ProRule" id="PRU00473"/>
    </source>
</evidence>
<dbReference type="RefSeq" id="WP_304994288.1">
    <property type="nucleotide sequence ID" value="NZ_CP101717.1"/>
</dbReference>
<accession>A0AB38YCH9</accession>
<organism evidence="9">
    <name type="scientific">Salinispirillum sp. LH 10-3-1</name>
    <dbReference type="NCBI Taxonomy" id="2952525"/>
    <lineage>
        <taxon>Bacteria</taxon>
        <taxon>Pseudomonadati</taxon>
        <taxon>Pseudomonadota</taxon>
        <taxon>Gammaproteobacteria</taxon>
        <taxon>Oceanospirillales</taxon>
        <taxon>Saccharospirillaceae</taxon>
        <taxon>Salinispirillum</taxon>
    </lineage>
</organism>
<comment type="similarity">
    <text evidence="2">Belongs to the MotB family.</text>
</comment>
<dbReference type="InterPro" id="IPR025713">
    <property type="entry name" value="MotB-like_N_dom"/>
</dbReference>
<dbReference type="EMBL" id="CP101717">
    <property type="protein sequence ID" value="WLD57002.1"/>
    <property type="molecule type" value="Genomic_DNA"/>
</dbReference>
<keyword evidence="4" id="KW-0812">Transmembrane</keyword>
<name>A0AB38YCH9_9GAMM</name>
<dbReference type="Pfam" id="PF13677">
    <property type="entry name" value="MotB_plug"/>
    <property type="match status" value="1"/>
</dbReference>
<keyword evidence="5" id="KW-1133">Transmembrane helix</keyword>
<gene>
    <name evidence="9" type="ORF">NFC81_09705</name>
</gene>